<evidence type="ECO:0000313" key="2">
    <source>
        <dbReference type="Proteomes" id="UP000537989"/>
    </source>
</evidence>
<evidence type="ECO:0000313" key="1">
    <source>
        <dbReference type="EMBL" id="KAF5240687.1"/>
    </source>
</evidence>
<dbReference type="EMBL" id="JAAMOD010000109">
    <property type="protein sequence ID" value="KAF5240687.1"/>
    <property type="molecule type" value="Genomic_DNA"/>
</dbReference>
<comment type="caution">
    <text evidence="1">The sequence shown here is derived from an EMBL/GenBank/DDBJ whole genome shotgun (WGS) entry which is preliminary data.</text>
</comment>
<organism evidence="1 2">
    <name type="scientific">Fusarium austroamericanum</name>
    <dbReference type="NCBI Taxonomy" id="282268"/>
    <lineage>
        <taxon>Eukaryota</taxon>
        <taxon>Fungi</taxon>
        <taxon>Dikarya</taxon>
        <taxon>Ascomycota</taxon>
        <taxon>Pezizomycotina</taxon>
        <taxon>Sordariomycetes</taxon>
        <taxon>Hypocreomycetidae</taxon>
        <taxon>Hypocreales</taxon>
        <taxon>Nectriaceae</taxon>
        <taxon>Fusarium</taxon>
    </lineage>
</organism>
<proteinExistence type="predicted"/>
<dbReference type="AlphaFoldDB" id="A0AAN6C3C1"/>
<reference evidence="1 2" key="1">
    <citation type="submission" date="2020-02" db="EMBL/GenBank/DDBJ databases">
        <title>Identification and distribution of gene clusters putatively required for synthesis of sphingolipid metabolism inhibitors in phylogenetically diverse species of the filamentous fungus Fusarium.</title>
        <authorList>
            <person name="Kim H.-S."/>
            <person name="Busman M."/>
            <person name="Brown D.W."/>
            <person name="Divon H."/>
            <person name="Uhlig S."/>
            <person name="Proctor R.H."/>
        </authorList>
    </citation>
    <scope>NUCLEOTIDE SEQUENCE [LARGE SCALE GENOMIC DNA]</scope>
    <source>
        <strain evidence="1 2">NRRL 2903</strain>
    </source>
</reference>
<gene>
    <name evidence="1" type="ORF">FAUST_4213</name>
</gene>
<accession>A0AAN6C3C1</accession>
<protein>
    <submittedName>
        <fullName evidence="1">Uncharacterized protein</fullName>
    </submittedName>
</protein>
<keyword evidence="2" id="KW-1185">Reference proteome</keyword>
<name>A0AAN6C3C1_FUSAU</name>
<sequence>MSFMAQQKTLSAKPGVFNYSGLSSVVFKKKLYVFYNNADQNGGWYNVLDRETNHWSGPFSFRKGGATFMSVAEYTTPVAVVWRGTLYVFFNGSGNNGTFWTSSTDGQRWAQVKSMSEAMGTPAETFAKGTSPSVAVLKNALYIVWNNVADNGTLRYTAWSDPSGNIVSPMDVTASGLSIRRQTSTALATFKDKLFLFFNGAGSDGTWMTTFSSSGWARVNPVTLPLAGSALDYTSPAACVSDDGRVLTLFWNGSANDGLWYTNTMNGFTWLPQMGLSQMIGGQSVLYKSSPSVVHYRGIPHISWVGDDANVWYSQGLTLSADDGDYNSIMKAILAGSDFTVVTADTYAIQHLLSQTQSSNVFLQKPADNVNGSAGANVGWGVLVSTFIGPRPAFTPPAVVGIFSITTLAVYSGFEVFVDLSEGTFSFRRPPPLA</sequence>
<dbReference type="SUPFAM" id="SSF89372">
    <property type="entry name" value="Fucose-specific lectin"/>
    <property type="match status" value="1"/>
</dbReference>
<dbReference type="Proteomes" id="UP000537989">
    <property type="component" value="Unassembled WGS sequence"/>
</dbReference>